<accession>A0A3N0BLD1</accession>
<reference evidence="10" key="1">
    <citation type="submission" date="2018-05" db="EMBL/GenBank/DDBJ databases">
        <title>Genome Sequencing of selected type strains of the family Eggerthellaceae.</title>
        <authorList>
            <person name="Danylec N."/>
            <person name="Stoll D.A."/>
            <person name="Doetsch A."/>
            <person name="Huch M."/>
        </authorList>
    </citation>
    <scope>NUCLEOTIDE SEQUENCE [LARGE SCALE GENOMIC DNA]</scope>
    <source>
        <strain evidence="10">DSM 16106</strain>
    </source>
</reference>
<dbReference type="RefSeq" id="WP_123190975.1">
    <property type="nucleotide sequence ID" value="NZ_QICD01000001.1"/>
</dbReference>
<dbReference type="GO" id="GO:0005886">
    <property type="term" value="C:plasma membrane"/>
    <property type="evidence" value="ECO:0007669"/>
    <property type="project" value="UniProtKB-SubCell"/>
</dbReference>
<evidence type="ECO:0000313" key="9">
    <source>
        <dbReference type="EMBL" id="RNL48893.1"/>
    </source>
</evidence>
<comment type="caution">
    <text evidence="9">The sequence shown here is derived from an EMBL/GenBank/DDBJ whole genome shotgun (WGS) entry which is preliminary data.</text>
</comment>
<dbReference type="InterPro" id="IPR045324">
    <property type="entry name" value="Small_multidrug_res"/>
</dbReference>
<feature type="transmembrane region" description="Helical" evidence="8">
    <location>
        <begin position="61"/>
        <end position="80"/>
    </location>
</feature>
<name>A0A3N0BLD1_9ACTN</name>
<keyword evidence="6 8" id="KW-0472">Membrane</keyword>
<evidence type="ECO:0000256" key="2">
    <source>
        <dbReference type="ARBA" id="ARBA00022448"/>
    </source>
</evidence>
<keyword evidence="3" id="KW-1003">Cell membrane</keyword>
<dbReference type="Proteomes" id="UP000278632">
    <property type="component" value="Unassembled WGS sequence"/>
</dbReference>
<evidence type="ECO:0000256" key="8">
    <source>
        <dbReference type="SAM" id="Phobius"/>
    </source>
</evidence>
<dbReference type="PANTHER" id="PTHR30561">
    <property type="entry name" value="SMR FAMILY PROTON-DEPENDENT DRUG EFFLUX TRANSPORTER SUGE"/>
    <property type="match status" value="1"/>
</dbReference>
<dbReference type="Pfam" id="PF00893">
    <property type="entry name" value="Multi_Drug_Res"/>
    <property type="match status" value="1"/>
</dbReference>
<dbReference type="EMBL" id="QICD01000001">
    <property type="protein sequence ID" value="RNL48893.1"/>
    <property type="molecule type" value="Genomic_DNA"/>
</dbReference>
<gene>
    <name evidence="9" type="ORF">DMP08_00040</name>
</gene>
<feature type="transmembrane region" description="Helical" evidence="8">
    <location>
        <begin position="86"/>
        <end position="105"/>
    </location>
</feature>
<keyword evidence="5 8" id="KW-1133">Transmembrane helix</keyword>
<evidence type="ECO:0000256" key="3">
    <source>
        <dbReference type="ARBA" id="ARBA00022475"/>
    </source>
</evidence>
<evidence type="ECO:0000256" key="5">
    <source>
        <dbReference type="ARBA" id="ARBA00022989"/>
    </source>
</evidence>
<comment type="similarity">
    <text evidence="7">Belongs to the drug/metabolite transporter (DMT) superfamily. Small multidrug resistance (SMR) (TC 2.A.7.1) family.</text>
</comment>
<dbReference type="PANTHER" id="PTHR30561:SF1">
    <property type="entry name" value="MULTIDRUG TRANSPORTER EMRE"/>
    <property type="match status" value="1"/>
</dbReference>
<proteinExistence type="inferred from homology"/>
<keyword evidence="2" id="KW-0813">Transport</keyword>
<evidence type="ECO:0000256" key="4">
    <source>
        <dbReference type="ARBA" id="ARBA00022692"/>
    </source>
</evidence>
<dbReference type="OrthoDB" id="3175079at2"/>
<dbReference type="InterPro" id="IPR037185">
    <property type="entry name" value="EmrE-like"/>
</dbReference>
<dbReference type="Gene3D" id="1.10.3730.20">
    <property type="match status" value="1"/>
</dbReference>
<evidence type="ECO:0000313" key="10">
    <source>
        <dbReference type="Proteomes" id="UP000278632"/>
    </source>
</evidence>
<organism evidence="9 10">
    <name type="scientific">Paraeggerthella hongkongensis</name>
    <dbReference type="NCBI Taxonomy" id="230658"/>
    <lineage>
        <taxon>Bacteria</taxon>
        <taxon>Bacillati</taxon>
        <taxon>Actinomycetota</taxon>
        <taxon>Coriobacteriia</taxon>
        <taxon>Eggerthellales</taxon>
        <taxon>Eggerthellaceae</taxon>
        <taxon>Paraeggerthella</taxon>
    </lineage>
</organism>
<evidence type="ECO:0000256" key="6">
    <source>
        <dbReference type="ARBA" id="ARBA00023136"/>
    </source>
</evidence>
<dbReference type="AlphaFoldDB" id="A0A3N0BLD1"/>
<comment type="subcellular location">
    <subcellularLocation>
        <location evidence="1 7">Cell membrane</location>
        <topology evidence="1 7">Multi-pass membrane protein</topology>
    </subcellularLocation>
</comment>
<dbReference type="InterPro" id="IPR000390">
    <property type="entry name" value="Small_drug/metabolite_transptr"/>
</dbReference>
<dbReference type="GO" id="GO:0022857">
    <property type="term" value="F:transmembrane transporter activity"/>
    <property type="evidence" value="ECO:0007669"/>
    <property type="project" value="InterPro"/>
</dbReference>
<evidence type="ECO:0000256" key="7">
    <source>
        <dbReference type="RuleBase" id="RU003942"/>
    </source>
</evidence>
<keyword evidence="4 7" id="KW-0812">Transmembrane</keyword>
<keyword evidence="10" id="KW-1185">Reference proteome</keyword>
<protein>
    <submittedName>
        <fullName evidence="9">QacE family quaternary ammonium compound efflux SMR transporter</fullName>
    </submittedName>
</protein>
<sequence length="124" mass="13072">MDRIHPYAPLSASIVLEVFGTTMMKLSEGFTVLLFTALTLAGYLVSFTLLTFTLKHLSLGLVYGIWGGVGTVLTAAIGIIAWGDPFNGITCVGIALVVGGVVLLNQGTQELEDAREATKDAQQA</sequence>
<evidence type="ECO:0000256" key="1">
    <source>
        <dbReference type="ARBA" id="ARBA00004651"/>
    </source>
</evidence>
<feature type="transmembrane region" description="Helical" evidence="8">
    <location>
        <begin position="32"/>
        <end position="54"/>
    </location>
</feature>
<dbReference type="SUPFAM" id="SSF103481">
    <property type="entry name" value="Multidrug resistance efflux transporter EmrE"/>
    <property type="match status" value="1"/>
</dbReference>